<protein>
    <recommendedName>
        <fullName evidence="4">TRAP transporter solute receptor, TAXI family</fullName>
    </recommendedName>
</protein>
<evidence type="ECO:0000256" key="1">
    <source>
        <dbReference type="SAM" id="SignalP"/>
    </source>
</evidence>
<dbReference type="SUPFAM" id="SSF53850">
    <property type="entry name" value="Periplasmic binding protein-like II"/>
    <property type="match status" value="1"/>
</dbReference>
<dbReference type="PANTHER" id="PTHR42941">
    <property type="entry name" value="SLL1037 PROTEIN"/>
    <property type="match status" value="1"/>
</dbReference>
<dbReference type="Gene3D" id="3.40.190.10">
    <property type="entry name" value="Periplasmic binding protein-like II"/>
    <property type="match status" value="2"/>
</dbReference>
<dbReference type="eggNOG" id="COG2358">
    <property type="taxonomic scope" value="Bacteria"/>
</dbReference>
<comment type="caution">
    <text evidence="2">The sequence shown here is derived from an EMBL/GenBank/DDBJ whole genome shotgun (WGS) entry which is preliminary data.</text>
</comment>
<keyword evidence="1" id="KW-0732">Signal</keyword>
<sequence>MTFRIHRRTFMGGAAALAGSAMLPRGAFAELPGTMQWTASDVGSSGYVEATAIANALIEKHGTRIRIVPSGTSIGRMMQLKQGRVNMGFLANECFFATEAIFDFETREWGPQDLRALMGREALFGIVTAADSGVKTLADLKGKRVARIQAHPSTNFKVEGVLAFAGLSWDDVEVVEVPAYSAGIQAVIDGNVVAAGAVIGASLLRELEASPRGIYWPPVPADDQEGWDRINRAAPLFAPSTMVNGPGATPENPVPLVAYRYPILSVYADRDADEVYELTKAIVEAYGLYKNAAPVMSAYDVKEAGHPPFDAPVHEGAKRYYQEIGNWTEEDEVWNEARLERLKAVQAAWDGAVEEADQNGVPDAQWPEFWAEYRATHLG</sequence>
<evidence type="ECO:0000313" key="3">
    <source>
        <dbReference type="Proteomes" id="UP000017819"/>
    </source>
</evidence>
<dbReference type="STRING" id="631454.N177_3080"/>
<reference evidence="2 3" key="1">
    <citation type="journal article" date="2014" name="Genome Announc.">
        <title>Draft Genome Sequence of Lutibaculum baratangense Strain AMV1T, Isolated from a Mud Volcano in Andamans, India.</title>
        <authorList>
            <person name="Singh A."/>
            <person name="Sreenivas A."/>
            <person name="Sathyanarayana Reddy G."/>
            <person name="Pinnaka A.K."/>
            <person name="Shivaji S."/>
        </authorList>
    </citation>
    <scope>NUCLEOTIDE SEQUENCE [LARGE SCALE GENOMIC DNA]</scope>
    <source>
        <strain evidence="2 3">AMV1</strain>
    </source>
</reference>
<feature type="signal peptide" evidence="1">
    <location>
        <begin position="1"/>
        <end position="29"/>
    </location>
</feature>
<organism evidence="2 3">
    <name type="scientific">Lutibaculum baratangense AMV1</name>
    <dbReference type="NCBI Taxonomy" id="631454"/>
    <lineage>
        <taxon>Bacteria</taxon>
        <taxon>Pseudomonadati</taxon>
        <taxon>Pseudomonadota</taxon>
        <taxon>Alphaproteobacteria</taxon>
        <taxon>Hyphomicrobiales</taxon>
        <taxon>Tepidamorphaceae</taxon>
        <taxon>Lutibaculum</taxon>
    </lineage>
</organism>
<dbReference type="NCBIfam" id="TIGR02122">
    <property type="entry name" value="TRAP_TAXI"/>
    <property type="match status" value="1"/>
</dbReference>
<keyword evidence="3" id="KW-1185">Reference proteome</keyword>
<gene>
    <name evidence="2" type="ORF">N177_3080</name>
</gene>
<accession>V4QTD8</accession>
<dbReference type="AlphaFoldDB" id="V4QTD8"/>
<evidence type="ECO:0000313" key="2">
    <source>
        <dbReference type="EMBL" id="ESR23012.1"/>
    </source>
</evidence>
<dbReference type="PANTHER" id="PTHR42941:SF1">
    <property type="entry name" value="SLL1037 PROTEIN"/>
    <property type="match status" value="1"/>
</dbReference>
<dbReference type="Pfam" id="PF16868">
    <property type="entry name" value="NMT1_3"/>
    <property type="match status" value="1"/>
</dbReference>
<evidence type="ECO:0008006" key="4">
    <source>
        <dbReference type="Google" id="ProtNLM"/>
    </source>
</evidence>
<dbReference type="Proteomes" id="UP000017819">
    <property type="component" value="Unassembled WGS sequence"/>
</dbReference>
<dbReference type="InterPro" id="IPR006311">
    <property type="entry name" value="TAT_signal"/>
</dbReference>
<name>V4QTD8_9HYPH</name>
<feature type="chain" id="PRO_5004726110" description="TRAP transporter solute receptor, TAXI family" evidence="1">
    <location>
        <begin position="30"/>
        <end position="379"/>
    </location>
</feature>
<dbReference type="PROSITE" id="PS51318">
    <property type="entry name" value="TAT"/>
    <property type="match status" value="1"/>
</dbReference>
<proteinExistence type="predicted"/>
<dbReference type="InterPro" id="IPR011852">
    <property type="entry name" value="TRAP_TAXI"/>
</dbReference>
<dbReference type="OrthoDB" id="9776669at2"/>
<dbReference type="RefSeq" id="WP_023433199.1">
    <property type="nucleotide sequence ID" value="NZ_AWXZ01000039.1"/>
</dbReference>
<dbReference type="EMBL" id="AWXZ01000039">
    <property type="protein sequence ID" value="ESR23012.1"/>
    <property type="molecule type" value="Genomic_DNA"/>
</dbReference>